<feature type="region of interest" description="Disordered" evidence="1">
    <location>
        <begin position="254"/>
        <end position="290"/>
    </location>
</feature>
<dbReference type="Pfam" id="PF23410">
    <property type="entry name" value="Beta-prop_VPS8"/>
    <property type="match status" value="1"/>
</dbReference>
<accession>A0A238FFN8</accession>
<proteinExistence type="predicted"/>
<feature type="region of interest" description="Disordered" evidence="1">
    <location>
        <begin position="127"/>
        <end position="197"/>
    </location>
</feature>
<dbReference type="InterPro" id="IPR025941">
    <property type="entry name" value="Vps8_central_dom"/>
</dbReference>
<dbReference type="Pfam" id="PF25066">
    <property type="entry name" value="TPR_VPS8_2"/>
    <property type="match status" value="1"/>
</dbReference>
<gene>
    <name evidence="4" type="ORF">BQ2448_1352</name>
</gene>
<feature type="compositionally biased region" description="Acidic residues" evidence="1">
    <location>
        <begin position="57"/>
        <end position="73"/>
    </location>
</feature>
<feature type="compositionally biased region" description="Acidic residues" evidence="1">
    <location>
        <begin position="1441"/>
        <end position="1452"/>
    </location>
</feature>
<feature type="compositionally biased region" description="Acidic residues" evidence="1">
    <location>
        <begin position="88"/>
        <end position="100"/>
    </location>
</feature>
<feature type="compositionally biased region" description="Polar residues" evidence="1">
    <location>
        <begin position="28"/>
        <end position="37"/>
    </location>
</feature>
<dbReference type="EMBL" id="FMSP01000005">
    <property type="protein sequence ID" value="SCV69958.1"/>
    <property type="molecule type" value="Genomic_DNA"/>
</dbReference>
<reference evidence="5" key="1">
    <citation type="submission" date="2016-09" db="EMBL/GenBank/DDBJ databases">
        <authorList>
            <person name="Jeantristanb JTB J.-T."/>
            <person name="Ricardo R."/>
        </authorList>
    </citation>
    <scope>NUCLEOTIDE SEQUENCE [LARGE SCALE GENOMIC DNA]</scope>
</reference>
<name>A0A238FFN8_9BASI</name>
<dbReference type="PANTHER" id="PTHR12616:SF8">
    <property type="entry name" value="VACUOLAR PROTEIN SORTING-ASSOCIATED PROTEIN 8 HOMOLOG"/>
    <property type="match status" value="1"/>
</dbReference>
<protein>
    <submittedName>
        <fullName evidence="4">BQ2448_1352 protein</fullName>
    </submittedName>
</protein>
<organism evidence="4 5">
    <name type="scientific">Microbotryum intermedium</name>
    <dbReference type="NCBI Taxonomy" id="269621"/>
    <lineage>
        <taxon>Eukaryota</taxon>
        <taxon>Fungi</taxon>
        <taxon>Dikarya</taxon>
        <taxon>Basidiomycota</taxon>
        <taxon>Pucciniomycotina</taxon>
        <taxon>Microbotryomycetes</taxon>
        <taxon>Microbotryales</taxon>
        <taxon>Microbotryaceae</taxon>
        <taxon>Microbotryum</taxon>
    </lineage>
</organism>
<dbReference type="Proteomes" id="UP000198372">
    <property type="component" value="Unassembled WGS sequence"/>
</dbReference>
<dbReference type="GO" id="GO:0030897">
    <property type="term" value="C:HOPS complex"/>
    <property type="evidence" value="ECO:0007669"/>
    <property type="project" value="TreeGrafter"/>
</dbReference>
<dbReference type="InterPro" id="IPR059070">
    <property type="entry name" value="TPR_VPS8_2"/>
</dbReference>
<evidence type="ECO:0000313" key="5">
    <source>
        <dbReference type="Proteomes" id="UP000198372"/>
    </source>
</evidence>
<evidence type="ECO:0000259" key="2">
    <source>
        <dbReference type="Pfam" id="PF12816"/>
    </source>
</evidence>
<dbReference type="PANTHER" id="PTHR12616">
    <property type="entry name" value="VACUOLAR PROTEIN SORTING VPS41"/>
    <property type="match status" value="1"/>
</dbReference>
<dbReference type="GO" id="GO:0006623">
    <property type="term" value="P:protein targeting to vacuole"/>
    <property type="evidence" value="ECO:0007669"/>
    <property type="project" value="InterPro"/>
</dbReference>
<dbReference type="InterPro" id="IPR036322">
    <property type="entry name" value="WD40_repeat_dom_sf"/>
</dbReference>
<evidence type="ECO:0000256" key="1">
    <source>
        <dbReference type="SAM" id="MobiDB-lite"/>
    </source>
</evidence>
<dbReference type="InterPro" id="IPR045111">
    <property type="entry name" value="Vps41/Vps8"/>
</dbReference>
<evidence type="ECO:0000313" key="4">
    <source>
        <dbReference type="EMBL" id="SCV69958.1"/>
    </source>
</evidence>
<dbReference type="GO" id="GO:0034058">
    <property type="term" value="P:endosomal vesicle fusion"/>
    <property type="evidence" value="ECO:0007669"/>
    <property type="project" value="TreeGrafter"/>
</dbReference>
<feature type="region of interest" description="Disordered" evidence="1">
    <location>
        <begin position="1"/>
        <end position="106"/>
    </location>
</feature>
<feature type="region of interest" description="Disordered" evidence="1">
    <location>
        <begin position="1436"/>
        <end position="1463"/>
    </location>
</feature>
<feature type="compositionally biased region" description="Polar residues" evidence="1">
    <location>
        <begin position="129"/>
        <end position="145"/>
    </location>
</feature>
<feature type="region of interest" description="Disordered" evidence="1">
    <location>
        <begin position="1695"/>
        <end position="1715"/>
    </location>
</feature>
<dbReference type="STRING" id="269621.A0A238FFN8"/>
<dbReference type="SUPFAM" id="SSF50978">
    <property type="entry name" value="WD40 repeat-like"/>
    <property type="match status" value="1"/>
</dbReference>
<evidence type="ECO:0000259" key="3">
    <source>
        <dbReference type="Pfam" id="PF25066"/>
    </source>
</evidence>
<keyword evidence="5" id="KW-1185">Reference proteome</keyword>
<sequence>MSDSAGAPPSFAHEDNVNPAESHLDSSLDPSTPTTVSYDADLDQALEVPSVKHGQDDDNEECEDEDEDQDEFGDFVYTGKDVERPRIDDDDVDHETDYEMETPVRFHDTRSYEERIKAVVDEGVDELGSTRTASAPATPKRSTSFRIGGPQSGVEQESPAASALTTPSDDTFPGYAPSRTRPRRSATASAHDSPASYSSAFLRRPSFHPQISRLRSASHQPQRFVSSSTYFDNGVAQKFDSPATSAFDVASRRSSTSNLFGGDHHVPHPAGVSSDLGASRNSTTNTSAAGAAVASSDAPIKWTSLKRVSQSIYPPSSTTTKSHGSDGSAVVGLTTVIAASAGLLGRPTTLAVSGIFAIGTDEGWVMAFDFAQTLRCVCGAESISKEAGPVTSLAISQDHTFVAAGHATGWIHIYALVQPTKPARSVPPTSLQLILSGRKEGHLIGSKILHLAFVGARHTAVVSSDETGLAFYHSLGKVLMLASTDIIRMLGRYPDPPGFSTTNDARASINKRPSTILDLAPLPLGPAQHASDAQSLVAILTPTKLVVVGLKPTPRTWWRSIPAKSEDETNGLDYASSGVLCWWPSMDTDSGPVANGKAKPKDLPLEGEDPLLAFAWGKNIRLVVVRKEVQENADGTLSTGITFVESEGWTCDQPVVGIRWYSQRVLFVITENFVDIWDVSSRQRLGRDALDVRHLVAHDYYASAFPVKAPFSASGKHLSYSSSLATHKKKLGLTDLVSPLFVQTTGEVRVGAILSWADRILGLMQPGTILEAIELTTSYALGQSDASTITLPDDLEARRDIVVSKLREILAASLDFVFAEDRLRDGSHADGATMQELFEGLIGTCVRACLATGDVDWLFDDLYEHYEQNGIESIFLERIEPFVLSRSVHALPPSVSQRLIAIHEQRGQFEAAQRIIWHVDPEAIDINQALGLCQRQKLYDAMIHVYTRAMHDFVAPLVELLGLVRAIVQHRKDRPRRIGDLDGSDEPPAYDDPVGNYTSPWADDGVEATVPDAYKIFAYIAQALTGLSYPSRDALPYAESNRAHNAVFAFLLSGSTISWPTKGGRPVLTSDDEGTNEPTYPYLRLLLRFDAEALLDAFDLAFEESYLDDDVASDKGMTRQLIVDRLFEVMTPSMTSSNDDFTATDRTFFNIFVARNMPKYPQYIRLKPAVLHQVLIELVTDLDQSTIEDRQLATEYLLSSYTPPDLDKMITLFENAGFFRVLRSIYRSMKKWAALASTYVRDPDIGSDIFVHLRATLKLARKSFDTQQLDDLAETILDAVPTLIQAEEHALQHLADLVDNFLPAHHPGVIDRLGSNQWRQFAYLRRLLEPAHIEAHSELRHGHRGPSARLGRPLRLRYLSLLCTHEPRHVIRYLEADADRLINDDEVLLICERAEAFDAVVWFLDRRGSTKAALEKVDEALETRVDQLVQLMLRGRSSQADEVEEEEDEASGAEERPRAIPARSASDAVVDQIAAISIVAIATCVKRATGPQRTQEMSSEDLWFTLLESLVTTVSAVRAIAPAPAPHSDRSSSHRRVSGASIIVNDDEPEPLSLRAQDALSSLIPTALSSLVSTTSTREVAFPELMRRLIASNACSPAGNRTYREFKAIVTSMLDTYVSEGEFLQLTSSIASQDFFEYVETLQVERAKGWRAKGQVCAECLQSVWGPAGHGTSPPMSRSASVSLVVDSLGLTGRPKMKQRPSIKGKEVDWPAPSDLHARDRPAEAMLEPLNGIVVGKDGQLWHQTCHLQSRLYEGDGYRMESIL</sequence>
<feature type="domain" description="Vacuolar protein sorting-associated protein 8 central" evidence="2">
    <location>
        <begin position="874"/>
        <end position="1102"/>
    </location>
</feature>
<feature type="compositionally biased region" description="Basic and acidic residues" evidence="1">
    <location>
        <begin position="12"/>
        <end position="26"/>
    </location>
</feature>
<dbReference type="OrthoDB" id="289913at2759"/>
<dbReference type="Pfam" id="PF12816">
    <property type="entry name" value="TPR_Vps8"/>
    <property type="match status" value="1"/>
</dbReference>
<feature type="domain" description="VPS8-like TPR-like repeats" evidence="3">
    <location>
        <begin position="1491"/>
        <end position="1645"/>
    </location>
</feature>
<dbReference type="GO" id="GO:0005770">
    <property type="term" value="C:late endosome"/>
    <property type="evidence" value="ECO:0007669"/>
    <property type="project" value="TreeGrafter"/>
</dbReference>
<feature type="compositionally biased region" description="Low complexity" evidence="1">
    <location>
        <begin position="278"/>
        <end position="290"/>
    </location>
</feature>